<protein>
    <submittedName>
        <fullName evidence="2">Uncharacterized protein</fullName>
    </submittedName>
</protein>
<sequence length="428" mass="50598">MSKLADYSSYIMTMDDPAWISYFNSSAKRDITNSNKKIANLILESSEKDEEVDDIVTEDEFELEITKEAENIELEARRDEFEEFAMLKASIDNACEQIEKRLKEREQEKSKLVNELEASRDENESCWLQIEELEANVEETNDILGNVIQEKSNLVEALRVENESYKMQIEDLEAKYTEEKCKLVSDLEASRDENERYKMQIKGLEAKYEEVNDYFEIGIEEKCKLFHELEASREEVEKYNKALENLNSSFRDVSMDAFDAKEALYLTLLENESYKKLNDEHVMNMEESNEALEKLKLAYEEVTLEAKEAKRALFLTRLDIKNNQFEIDRLKFFMNEEKTKYEKQIEDLMAKNELEAREASDNYEKQIEYLISINEKNVLEAREASDDYKKQIEDLMAKNEKNESTLNDWIFGDWKLVEEQEQQQLDHN</sequence>
<feature type="coiled-coil region" evidence="1">
    <location>
        <begin position="278"/>
        <end position="405"/>
    </location>
</feature>
<accession>A0ABD3CMX4</accession>
<evidence type="ECO:0000313" key="3">
    <source>
        <dbReference type="Proteomes" id="UP001632038"/>
    </source>
</evidence>
<organism evidence="2 3">
    <name type="scientific">Castilleja foliolosa</name>
    <dbReference type="NCBI Taxonomy" id="1961234"/>
    <lineage>
        <taxon>Eukaryota</taxon>
        <taxon>Viridiplantae</taxon>
        <taxon>Streptophyta</taxon>
        <taxon>Embryophyta</taxon>
        <taxon>Tracheophyta</taxon>
        <taxon>Spermatophyta</taxon>
        <taxon>Magnoliopsida</taxon>
        <taxon>eudicotyledons</taxon>
        <taxon>Gunneridae</taxon>
        <taxon>Pentapetalae</taxon>
        <taxon>asterids</taxon>
        <taxon>lamiids</taxon>
        <taxon>Lamiales</taxon>
        <taxon>Orobanchaceae</taxon>
        <taxon>Pedicularideae</taxon>
        <taxon>Castillejinae</taxon>
        <taxon>Castilleja</taxon>
    </lineage>
</organism>
<name>A0ABD3CMX4_9LAMI</name>
<dbReference type="EMBL" id="JAVIJP010000032">
    <property type="protein sequence ID" value="KAL3630817.1"/>
    <property type="molecule type" value="Genomic_DNA"/>
</dbReference>
<dbReference type="AlphaFoldDB" id="A0ABD3CMX4"/>
<comment type="caution">
    <text evidence="2">The sequence shown here is derived from an EMBL/GenBank/DDBJ whole genome shotgun (WGS) entry which is preliminary data.</text>
</comment>
<keyword evidence="1" id="KW-0175">Coiled coil</keyword>
<evidence type="ECO:0000256" key="1">
    <source>
        <dbReference type="SAM" id="Coils"/>
    </source>
</evidence>
<gene>
    <name evidence="2" type="ORF">CASFOL_023801</name>
</gene>
<keyword evidence="3" id="KW-1185">Reference proteome</keyword>
<reference evidence="3" key="1">
    <citation type="journal article" date="2024" name="IScience">
        <title>Strigolactones Initiate the Formation of Haustorium-like Structures in Castilleja.</title>
        <authorList>
            <person name="Buerger M."/>
            <person name="Peterson D."/>
            <person name="Chory J."/>
        </authorList>
    </citation>
    <scope>NUCLEOTIDE SEQUENCE [LARGE SCALE GENOMIC DNA]</scope>
</reference>
<dbReference type="Proteomes" id="UP001632038">
    <property type="component" value="Unassembled WGS sequence"/>
</dbReference>
<feature type="coiled-coil region" evidence="1">
    <location>
        <begin position="88"/>
        <end position="249"/>
    </location>
</feature>
<proteinExistence type="predicted"/>
<evidence type="ECO:0000313" key="2">
    <source>
        <dbReference type="EMBL" id="KAL3630817.1"/>
    </source>
</evidence>